<dbReference type="GeneID" id="6166531"/>
<name>A0A1I3XC10_9GAMM</name>
<dbReference type="AlphaFoldDB" id="A0A1I3XC10"/>
<evidence type="ECO:0000313" key="7">
    <source>
        <dbReference type="Proteomes" id="UP000224607"/>
    </source>
</evidence>
<dbReference type="Pfam" id="PF03524">
    <property type="entry name" value="CagX"/>
    <property type="match status" value="1"/>
</dbReference>
<dbReference type="OrthoDB" id="5357875at2"/>
<protein>
    <submittedName>
        <fullName evidence="4">P-type conjugative transfer protein VirB9</fullName>
    </submittedName>
    <submittedName>
        <fullName evidence="5">Type IV secretion system protein VirB9</fullName>
    </submittedName>
</protein>
<evidence type="ECO:0000313" key="4">
    <source>
        <dbReference type="EMBL" id="PHM36537.1"/>
    </source>
</evidence>
<evidence type="ECO:0000256" key="1">
    <source>
        <dbReference type="ARBA" id="ARBA00006135"/>
    </source>
</evidence>
<reference evidence="6" key="2">
    <citation type="submission" date="2016-10" db="EMBL/GenBank/DDBJ databases">
        <authorList>
            <person name="Varghese N."/>
            <person name="Submissions S."/>
        </authorList>
    </citation>
    <scope>NUCLEOTIDE SEQUENCE [LARGE SCALE GENOMIC DNA]</scope>
    <source>
        <strain evidence="6">DSM 17908</strain>
    </source>
</reference>
<evidence type="ECO:0000256" key="3">
    <source>
        <dbReference type="SAM" id="SignalP"/>
    </source>
</evidence>
<gene>
    <name evidence="5" type="ORF">SAMN05421680_13321</name>
    <name evidence="4" type="ORF">Xmau_04207</name>
</gene>
<dbReference type="EMBL" id="NITY01000027">
    <property type="protein sequence ID" value="PHM36537.1"/>
    <property type="molecule type" value="Genomic_DNA"/>
</dbReference>
<sequence length="307" mass="35329">MNKNIIALFLSVFVIAMNANAASKPTGSRFDPRNQIISYNPSDTTVINSAAGYVSVLVFDDDEKVMETDVGFEQGWNIRSSENKVYIKVTPVTQTIEAVNDDGETEQKQMVFDPESDLNQFKTNLFIVTTKRNYSVELNAKTFKEPEKISFVVNYRYPNEVRKEKEKLEQQRIAELKRKQEINEINKSFENAKVPRNWKYYQRVANNSEYIKPDYAYDDGRFTYFGFNPSKKIPSVFVQYGEQETITNPTVEKKGDYTVVIIHQTNDRWVLRSGDQVVGVENKGYGLVRLADSDTVSPDVKKEIKND</sequence>
<feature type="chain" id="PRO_5011527036" evidence="3">
    <location>
        <begin position="22"/>
        <end position="307"/>
    </location>
</feature>
<dbReference type="Proteomes" id="UP000198919">
    <property type="component" value="Unassembled WGS sequence"/>
</dbReference>
<dbReference type="Proteomes" id="UP000224607">
    <property type="component" value="Unassembled WGS sequence"/>
</dbReference>
<dbReference type="EMBL" id="FORG01000033">
    <property type="protein sequence ID" value="SFK16556.1"/>
    <property type="molecule type" value="Genomic_DNA"/>
</dbReference>
<keyword evidence="7" id="KW-1185">Reference proteome</keyword>
<reference evidence="5" key="1">
    <citation type="submission" date="2016-10" db="EMBL/GenBank/DDBJ databases">
        <authorList>
            <person name="de Groot N.N."/>
        </authorList>
    </citation>
    <scope>NUCLEOTIDE SEQUENCE [LARGE SCALE GENOMIC DNA]</scope>
    <source>
        <strain evidence="5">DSM 17908</strain>
    </source>
</reference>
<dbReference type="InterPro" id="IPR038161">
    <property type="entry name" value="VirB9/CagX/TrbG_C_sf"/>
</dbReference>
<feature type="signal peptide" evidence="3">
    <location>
        <begin position="1"/>
        <end position="21"/>
    </location>
</feature>
<dbReference type="InterPro" id="IPR010258">
    <property type="entry name" value="Conjugal_tfr_TrbG/VirB9/CagX"/>
</dbReference>
<organism evidence="5 6">
    <name type="scientific">Xenorhabdus mauleonii</name>
    <dbReference type="NCBI Taxonomy" id="351675"/>
    <lineage>
        <taxon>Bacteria</taxon>
        <taxon>Pseudomonadati</taxon>
        <taxon>Pseudomonadota</taxon>
        <taxon>Gammaproteobacteria</taxon>
        <taxon>Enterobacterales</taxon>
        <taxon>Morganellaceae</taxon>
        <taxon>Xenorhabdus</taxon>
    </lineage>
</organism>
<evidence type="ECO:0000313" key="5">
    <source>
        <dbReference type="EMBL" id="SFK16556.1"/>
    </source>
</evidence>
<comment type="similarity">
    <text evidence="1">Belongs to the TrbG/VirB9 family.</text>
</comment>
<keyword evidence="2 3" id="KW-0732">Signal</keyword>
<evidence type="ECO:0000256" key="2">
    <source>
        <dbReference type="ARBA" id="ARBA00022729"/>
    </source>
</evidence>
<evidence type="ECO:0000313" key="6">
    <source>
        <dbReference type="Proteomes" id="UP000198919"/>
    </source>
</evidence>
<dbReference type="STRING" id="351675.SAMN05421680_13321"/>
<proteinExistence type="inferred from homology"/>
<reference evidence="4 7" key="3">
    <citation type="journal article" date="2017" name="Nat. Microbiol.">
        <title>Natural product diversity associated with the nematode symbionts Photorhabdus and Xenorhabdus.</title>
        <authorList>
            <person name="Tobias N.J."/>
            <person name="Wolff H."/>
            <person name="Djahanschiri B."/>
            <person name="Grundmann F."/>
            <person name="Kronenwerth M."/>
            <person name="Shi Y.M."/>
            <person name="Simonyi S."/>
            <person name="Grun P."/>
            <person name="Shapiro-Ilan D."/>
            <person name="Pidot S.J."/>
            <person name="Stinear T.P."/>
            <person name="Ebersberger I."/>
            <person name="Bode H.B."/>
        </authorList>
    </citation>
    <scope>NUCLEOTIDE SEQUENCE [LARGE SCALE GENOMIC DNA]</scope>
    <source>
        <strain evidence="4 7">DSM 17908</strain>
    </source>
</reference>
<accession>A0A1I3XC10</accession>
<dbReference type="CDD" id="cd06911">
    <property type="entry name" value="VirB9_CagX_TrbG"/>
    <property type="match status" value="1"/>
</dbReference>
<dbReference type="RefSeq" id="WP_012368874.1">
    <property type="nucleotide sequence ID" value="NZ_CAWNQB010000020.1"/>
</dbReference>
<dbReference type="InterPro" id="IPR033645">
    <property type="entry name" value="VirB9/CagX/TrbG_C"/>
</dbReference>
<dbReference type="Gene3D" id="2.60.40.2500">
    <property type="match status" value="1"/>
</dbReference>